<dbReference type="Pfam" id="PF01784">
    <property type="entry name" value="DUF34_NIF3"/>
    <property type="match status" value="1"/>
</dbReference>
<reference evidence="5" key="2">
    <citation type="submission" date="2012-01" db="EMBL/GenBank/DDBJ databases">
        <title>Complete sequence of chromosome of Marinitoga piezophila KA3.</title>
        <authorList>
            <person name="Lucas S."/>
            <person name="Han J."/>
            <person name="Lapidus A."/>
            <person name="Cheng J.-F."/>
            <person name="Goodwin L."/>
            <person name="Pitluck S."/>
            <person name="Peters L."/>
            <person name="Mikhailova N."/>
            <person name="Teshima H."/>
            <person name="Detter J.C."/>
            <person name="Han C."/>
            <person name="Tapia R."/>
            <person name="Land M."/>
            <person name="Hauser L."/>
            <person name="Kyrpides N."/>
            <person name="Ivanova N."/>
            <person name="Pagani I."/>
            <person name="Jebbar M."/>
            <person name="Vannier P."/>
            <person name="Oger P."/>
            <person name="Cario A."/>
            <person name="Bartlett D."/>
            <person name="Noll K.M."/>
            <person name="Woyke T."/>
        </authorList>
    </citation>
    <scope>NUCLEOTIDE SEQUENCE [LARGE SCALE GENOMIC DNA]</scope>
    <source>
        <strain evidence="5">DSM 14283 / JCM 11233 / KA3</strain>
    </source>
</reference>
<evidence type="ECO:0000313" key="5">
    <source>
        <dbReference type="Proteomes" id="UP000007161"/>
    </source>
</evidence>
<dbReference type="InterPro" id="IPR002678">
    <property type="entry name" value="DUF34/NIF3"/>
</dbReference>
<dbReference type="AlphaFoldDB" id="H2J6X5"/>
<dbReference type="PANTHER" id="PTHR13799:SF14">
    <property type="entry name" value="GTP CYCLOHYDROLASE 1 TYPE 2 HOMOLOG"/>
    <property type="match status" value="1"/>
</dbReference>
<dbReference type="RefSeq" id="WP_014296312.1">
    <property type="nucleotide sequence ID" value="NC_016751.1"/>
</dbReference>
<dbReference type="NCBIfam" id="TIGR00486">
    <property type="entry name" value="YbgI_SA1388"/>
    <property type="match status" value="1"/>
</dbReference>
<dbReference type="InterPro" id="IPR036069">
    <property type="entry name" value="DUF34/NIF3_sf"/>
</dbReference>
<feature type="binding site" evidence="3">
    <location>
        <position position="213"/>
    </location>
    <ligand>
        <name>a divalent metal cation</name>
        <dbReference type="ChEBI" id="CHEBI:60240"/>
        <label>1</label>
    </ligand>
</feature>
<feature type="binding site" evidence="3">
    <location>
        <position position="217"/>
    </location>
    <ligand>
        <name>a divalent metal cation</name>
        <dbReference type="ChEBI" id="CHEBI:60240"/>
        <label>1</label>
    </ligand>
</feature>
<dbReference type="KEGG" id="mpz:Marpi_0816"/>
<dbReference type="GO" id="GO:0005737">
    <property type="term" value="C:cytoplasm"/>
    <property type="evidence" value="ECO:0007669"/>
    <property type="project" value="TreeGrafter"/>
</dbReference>
<feature type="binding site" evidence="3">
    <location>
        <position position="64"/>
    </location>
    <ligand>
        <name>a divalent metal cation</name>
        <dbReference type="ChEBI" id="CHEBI:60240"/>
        <label>2</label>
    </ligand>
</feature>
<evidence type="ECO:0000313" key="4">
    <source>
        <dbReference type="EMBL" id="AEX85240.1"/>
    </source>
</evidence>
<dbReference type="SUPFAM" id="SSF102705">
    <property type="entry name" value="NIF3 (NGG1p interacting factor 3)-like"/>
    <property type="match status" value="1"/>
</dbReference>
<reference evidence="4 5" key="1">
    <citation type="journal article" date="2012" name="J. Bacteriol.">
        <title>Complete Genome Sequence of the Thermophilic, Piezophilic, Heterotrophic Bacterium Marinitoga piezophila KA3.</title>
        <authorList>
            <person name="Lucas S."/>
            <person name="Han J."/>
            <person name="Lapidus A."/>
            <person name="Cheng J.F."/>
            <person name="Goodwin L.A."/>
            <person name="Pitluck S."/>
            <person name="Peters L."/>
            <person name="Mikhailova N."/>
            <person name="Teshima H."/>
            <person name="Detter J.C."/>
            <person name="Han C."/>
            <person name="Tapia R."/>
            <person name="Land M."/>
            <person name="Hauser L."/>
            <person name="Kyrpides N.C."/>
            <person name="Ivanova N."/>
            <person name="Pagani I."/>
            <person name="Vannier P."/>
            <person name="Oger P."/>
            <person name="Bartlett D.H."/>
            <person name="Noll K.M."/>
            <person name="Woyke T."/>
            <person name="Jebbar M."/>
        </authorList>
    </citation>
    <scope>NUCLEOTIDE SEQUENCE [LARGE SCALE GENOMIC DNA]</scope>
    <source>
        <strain evidence="5">DSM 14283 / JCM 11233 / KA3</strain>
    </source>
</reference>
<dbReference type="HOGENOM" id="CLU_037423_3_0_0"/>
<organism evidence="4 5">
    <name type="scientific">Marinitoga piezophila (strain DSM 14283 / JCM 11233 / KA3)</name>
    <dbReference type="NCBI Taxonomy" id="443254"/>
    <lineage>
        <taxon>Bacteria</taxon>
        <taxon>Thermotogati</taxon>
        <taxon>Thermotogota</taxon>
        <taxon>Thermotogae</taxon>
        <taxon>Petrotogales</taxon>
        <taxon>Petrotogaceae</taxon>
        <taxon>Marinitoga</taxon>
    </lineage>
</organism>
<dbReference type="GO" id="GO:0046872">
    <property type="term" value="F:metal ion binding"/>
    <property type="evidence" value="ECO:0007669"/>
    <property type="project" value="UniProtKB-KW"/>
</dbReference>
<keyword evidence="2 3" id="KW-0479">Metal-binding</keyword>
<keyword evidence="5" id="KW-1185">Reference proteome</keyword>
<gene>
    <name evidence="4" type="ordered locus">Marpi_0816</name>
</gene>
<evidence type="ECO:0000256" key="1">
    <source>
        <dbReference type="ARBA" id="ARBA00006964"/>
    </source>
</evidence>
<name>H2J6X5_MARPK</name>
<feature type="binding site" evidence="3">
    <location>
        <position position="101"/>
    </location>
    <ligand>
        <name>a divalent metal cation</name>
        <dbReference type="ChEBI" id="CHEBI:60240"/>
        <label>1</label>
    </ligand>
</feature>
<dbReference type="Proteomes" id="UP000007161">
    <property type="component" value="Chromosome"/>
</dbReference>
<proteinExistence type="inferred from homology"/>
<accession>H2J6X5</accession>
<dbReference type="PANTHER" id="PTHR13799">
    <property type="entry name" value="NGG1 INTERACTING FACTOR 3"/>
    <property type="match status" value="1"/>
</dbReference>
<evidence type="ECO:0000256" key="2">
    <source>
        <dbReference type="ARBA" id="ARBA00022723"/>
    </source>
</evidence>
<dbReference type="Gene3D" id="3.40.1390.30">
    <property type="entry name" value="NIF3 (NGG1p interacting factor 3)-like"/>
    <property type="match status" value="2"/>
</dbReference>
<dbReference type="EMBL" id="CP003257">
    <property type="protein sequence ID" value="AEX85240.1"/>
    <property type="molecule type" value="Genomic_DNA"/>
</dbReference>
<protein>
    <submittedName>
        <fullName evidence="4">Dinuclear metal center protein, YbgI/SA1388 family</fullName>
    </submittedName>
</protein>
<dbReference type="OrthoDB" id="9792792at2"/>
<feature type="binding site" evidence="3">
    <location>
        <position position="65"/>
    </location>
    <ligand>
        <name>a divalent metal cation</name>
        <dbReference type="ChEBI" id="CHEBI:60240"/>
        <label>1</label>
    </ligand>
</feature>
<dbReference type="STRING" id="443254.Marpi_0816"/>
<comment type="similarity">
    <text evidence="1">Belongs to the GTP cyclohydrolase I type 2/NIF3 family.</text>
</comment>
<dbReference type="eggNOG" id="COG0327">
    <property type="taxonomic scope" value="Bacteria"/>
</dbReference>
<evidence type="ECO:0000256" key="3">
    <source>
        <dbReference type="PIRSR" id="PIRSR602678-1"/>
    </source>
</evidence>
<sequence length="245" mass="28472">MANVFEIEKYLNELLEVEKFNDFCFNGIQIEGKSEVKKVAIGVSFNLEFIEKAIEENADMMFVHHGIFGKNFFKLRGYLKKRVEWVIKNDMTLMGYHLPLDSHIEYGNNGQIAKRLNLKNIIPFDYGVIGEYEKEIPFSEFKEKMEEVFQRKDLFIYKNKEYVRKIAIISGGASYIIDALENTEVDTFITGEVKEHIRDIAKEIGINYINAGHYTTETFGVKAIGEILEKKFGLETIFIDVYNEI</sequence>